<dbReference type="InterPro" id="IPR021296">
    <property type="entry name" value="DUF2868"/>
</dbReference>
<dbReference type="EMBL" id="PIPO01000001">
    <property type="protein sequence ID" value="RUO34494.1"/>
    <property type="molecule type" value="Genomic_DNA"/>
</dbReference>
<dbReference type="Proteomes" id="UP000287823">
    <property type="component" value="Unassembled WGS sequence"/>
</dbReference>
<feature type="transmembrane region" description="Helical" evidence="2">
    <location>
        <begin position="186"/>
        <end position="206"/>
    </location>
</feature>
<reference evidence="3 4" key="1">
    <citation type="journal article" date="2011" name="Front. Microbiol.">
        <title>Genomic signatures of strain selection and enhancement in Bacillus atrophaeus var. globigii, a historical biowarfare simulant.</title>
        <authorList>
            <person name="Gibbons H.S."/>
            <person name="Broomall S.M."/>
            <person name="McNew L.A."/>
            <person name="Daligault H."/>
            <person name="Chapman C."/>
            <person name="Bruce D."/>
            <person name="Karavis M."/>
            <person name="Krepps M."/>
            <person name="McGregor P.A."/>
            <person name="Hong C."/>
            <person name="Park K.H."/>
            <person name="Akmal A."/>
            <person name="Feldman A."/>
            <person name="Lin J.S."/>
            <person name="Chang W.E."/>
            <person name="Higgs B.W."/>
            <person name="Demirev P."/>
            <person name="Lindquist J."/>
            <person name="Liem A."/>
            <person name="Fochler E."/>
            <person name="Read T.D."/>
            <person name="Tapia R."/>
            <person name="Johnson S."/>
            <person name="Bishop-Lilly K.A."/>
            <person name="Detter C."/>
            <person name="Han C."/>
            <person name="Sozhamannan S."/>
            <person name="Rosenzweig C.N."/>
            <person name="Skowronski E.W."/>
        </authorList>
    </citation>
    <scope>NUCLEOTIDE SEQUENCE [LARGE SCALE GENOMIC DNA]</scope>
    <source>
        <strain evidence="3 4">Y4G10-17</strain>
    </source>
</reference>
<evidence type="ECO:0000256" key="1">
    <source>
        <dbReference type="SAM" id="MobiDB-lite"/>
    </source>
</evidence>
<evidence type="ECO:0000313" key="4">
    <source>
        <dbReference type="Proteomes" id="UP000287823"/>
    </source>
</evidence>
<name>A0A432WL53_9GAMM</name>
<evidence type="ECO:0000256" key="2">
    <source>
        <dbReference type="SAM" id="Phobius"/>
    </source>
</evidence>
<feature type="transmembrane region" description="Helical" evidence="2">
    <location>
        <begin position="122"/>
        <end position="146"/>
    </location>
</feature>
<feature type="region of interest" description="Disordered" evidence="1">
    <location>
        <begin position="1"/>
        <end position="27"/>
    </location>
</feature>
<protein>
    <recommendedName>
        <fullName evidence="5">DUF2868 domain-containing protein</fullName>
    </recommendedName>
</protein>
<evidence type="ECO:0000313" key="3">
    <source>
        <dbReference type="EMBL" id="RUO34494.1"/>
    </source>
</evidence>
<feature type="transmembrane region" description="Helical" evidence="2">
    <location>
        <begin position="301"/>
        <end position="322"/>
    </location>
</feature>
<gene>
    <name evidence="3" type="ORF">CWE14_00325</name>
</gene>
<keyword evidence="2" id="KW-0472">Membrane</keyword>
<accession>A0A432WL53</accession>
<evidence type="ECO:0008006" key="5">
    <source>
        <dbReference type="Google" id="ProtNLM"/>
    </source>
</evidence>
<comment type="caution">
    <text evidence="3">The sequence shown here is derived from an EMBL/GenBank/DDBJ whole genome shotgun (WGS) entry which is preliminary data.</text>
</comment>
<dbReference type="Pfam" id="PF11067">
    <property type="entry name" value="DUF2868"/>
    <property type="match status" value="1"/>
</dbReference>
<sequence length="498" mass="55736">MIPPHRQRFSLTTSYNKPTRLSTKRKRKDEIALSVLCCNRARRCMTQMSNRTHQTTTEGQFLRHWQAEIIRQRELHWGPVADDAARRMAATCSNPDDKLLTRAARLCHDLALDNDIQRYRRLLALALSLLALLAVISGITLASSISPQHARTISLLDAMIALLLINTLLMIAWAAGILIRGKPGGIGAWVLHYLPGVVRSPSLLPIMQAHTSLALHQGLMRPTLSAVTHGFWLLLLATTFVTLVIRFIGFDYQFVWRTTLLSETNVATLVDVLHIVPGLFAFEQPLVTFGATGDAASQRAIAIWLLACLFFYAIVPRALLFIGCDLYRRYRLAHLKVNWQLAGFSELREQLANVPSADTDTSDNSIKVLPTQTTHHHSVINSDPAWFTLEWPANEAPETPLAELPITPLGNVSSREERQQLLTGSARHPRQIIAAINPDLTPDRGSLRLLAEISSHCPLALFVPQGGRTQLWRDSLDEHLKLPVLQNKEEAEAWLRTL</sequence>
<feature type="transmembrane region" description="Helical" evidence="2">
    <location>
        <begin position="158"/>
        <end position="179"/>
    </location>
</feature>
<proteinExistence type="predicted"/>
<organism evidence="3 4">
    <name type="scientific">Aliidiomarina soli</name>
    <dbReference type="NCBI Taxonomy" id="1928574"/>
    <lineage>
        <taxon>Bacteria</taxon>
        <taxon>Pseudomonadati</taxon>
        <taxon>Pseudomonadota</taxon>
        <taxon>Gammaproteobacteria</taxon>
        <taxon>Alteromonadales</taxon>
        <taxon>Idiomarinaceae</taxon>
        <taxon>Aliidiomarina</taxon>
    </lineage>
</organism>
<keyword evidence="4" id="KW-1185">Reference proteome</keyword>
<feature type="transmembrane region" description="Helical" evidence="2">
    <location>
        <begin position="226"/>
        <end position="248"/>
    </location>
</feature>
<keyword evidence="2" id="KW-1133">Transmembrane helix</keyword>
<keyword evidence="2" id="KW-0812">Transmembrane</keyword>
<feature type="compositionally biased region" description="Polar residues" evidence="1">
    <location>
        <begin position="9"/>
        <end position="21"/>
    </location>
</feature>
<dbReference type="AlphaFoldDB" id="A0A432WL53"/>